<evidence type="ECO:0000313" key="2">
    <source>
        <dbReference type="Proteomes" id="UP001177943"/>
    </source>
</evidence>
<sequence>MIKIVRLENGSEIEAGLVGDPQGKTIMLPVAKKTVTGEEAENLKLWGVDPELGQRLVHGLADRFQVLYFDYEGHLFSNPNAEGLTAEQVVKDLLHIADEMKVQRFSYYGYSWLALAGLQLALHTDRLDSLVMGGFPPYEGPYKEMRIVTQKTYELALPNQQESMYPSSESWNPEEVDWDNVPVTIDPLVTKQFVILYQSLIGFDDRSIHDWLPIPKLVFAGEQDTIVYSEKFGSVKVDIIGLPEKNKQQLINMGWDVEILKGRDMDHTKAMQPAAVLPLIKPWFIAKLLGENRKEESNKHKRYNDKMIINTDGKKKGVEQG</sequence>
<dbReference type="EMBL" id="CP126084">
    <property type="protein sequence ID" value="WHX51472.1"/>
    <property type="molecule type" value="Genomic_DNA"/>
</dbReference>
<name>A0AA95IB45_9BACL</name>
<accession>A0AA95IB45</accession>
<gene>
    <name evidence="1" type="ORF">QNH46_12605</name>
</gene>
<evidence type="ECO:0000313" key="1">
    <source>
        <dbReference type="EMBL" id="WHX51472.1"/>
    </source>
</evidence>
<dbReference type="Gene3D" id="3.40.50.1820">
    <property type="entry name" value="alpha/beta hydrolase"/>
    <property type="match status" value="1"/>
</dbReference>
<dbReference type="InterPro" id="IPR029058">
    <property type="entry name" value="AB_hydrolase_fold"/>
</dbReference>
<dbReference type="KEGG" id="pwn:QNH46_12605"/>
<keyword evidence="1" id="KW-0378">Hydrolase</keyword>
<protein>
    <submittedName>
        <fullName evidence="1">Alpha/beta hydrolase</fullName>
    </submittedName>
</protein>
<proteinExistence type="predicted"/>
<organism evidence="1 2">
    <name type="scientific">Paenibacillus woosongensis</name>
    <dbReference type="NCBI Taxonomy" id="307580"/>
    <lineage>
        <taxon>Bacteria</taxon>
        <taxon>Bacillati</taxon>
        <taxon>Bacillota</taxon>
        <taxon>Bacilli</taxon>
        <taxon>Bacillales</taxon>
        <taxon>Paenibacillaceae</taxon>
        <taxon>Paenibacillus</taxon>
    </lineage>
</organism>
<dbReference type="AlphaFoldDB" id="A0AA95IB45"/>
<reference evidence="1" key="1">
    <citation type="submission" date="2023-05" db="EMBL/GenBank/DDBJ databases">
        <title>Comparative genomics of Bacillaceae isolates and their secondary metabolite potential.</title>
        <authorList>
            <person name="Song L."/>
            <person name="Nielsen L.J."/>
            <person name="Mohite O."/>
            <person name="Xu X."/>
            <person name="Weber T."/>
            <person name="Kovacs A.T."/>
        </authorList>
    </citation>
    <scope>NUCLEOTIDE SEQUENCE</scope>
    <source>
        <strain evidence="1">B2_4</strain>
    </source>
</reference>
<dbReference type="GO" id="GO:0016787">
    <property type="term" value="F:hydrolase activity"/>
    <property type="evidence" value="ECO:0007669"/>
    <property type="project" value="UniProtKB-KW"/>
</dbReference>
<dbReference type="SUPFAM" id="SSF53474">
    <property type="entry name" value="alpha/beta-Hydrolases"/>
    <property type="match status" value="1"/>
</dbReference>
<dbReference type="Proteomes" id="UP001177943">
    <property type="component" value="Chromosome"/>
</dbReference>
<dbReference type="RefSeq" id="WP_283928426.1">
    <property type="nucleotide sequence ID" value="NZ_CP126084.1"/>
</dbReference>